<feature type="non-terminal residue" evidence="2">
    <location>
        <position position="925"/>
    </location>
</feature>
<dbReference type="Proteomes" id="UP001189429">
    <property type="component" value="Unassembled WGS sequence"/>
</dbReference>
<name>A0ABN9WBD1_9DINO</name>
<feature type="non-terminal residue" evidence="2">
    <location>
        <position position="1"/>
    </location>
</feature>
<feature type="region of interest" description="Disordered" evidence="1">
    <location>
        <begin position="864"/>
        <end position="906"/>
    </location>
</feature>
<organism evidence="2 3">
    <name type="scientific">Prorocentrum cordatum</name>
    <dbReference type="NCBI Taxonomy" id="2364126"/>
    <lineage>
        <taxon>Eukaryota</taxon>
        <taxon>Sar</taxon>
        <taxon>Alveolata</taxon>
        <taxon>Dinophyceae</taxon>
        <taxon>Prorocentrales</taxon>
        <taxon>Prorocentraceae</taxon>
        <taxon>Prorocentrum</taxon>
    </lineage>
</organism>
<proteinExistence type="predicted"/>
<keyword evidence="3" id="KW-1185">Reference proteome</keyword>
<evidence type="ECO:0000313" key="3">
    <source>
        <dbReference type="Proteomes" id="UP001189429"/>
    </source>
</evidence>
<reference evidence="2" key="1">
    <citation type="submission" date="2023-10" db="EMBL/GenBank/DDBJ databases">
        <authorList>
            <person name="Chen Y."/>
            <person name="Shah S."/>
            <person name="Dougan E. K."/>
            <person name="Thang M."/>
            <person name="Chan C."/>
        </authorList>
    </citation>
    <scope>NUCLEOTIDE SEQUENCE [LARGE SCALE GENOMIC DNA]</scope>
</reference>
<feature type="region of interest" description="Disordered" evidence="1">
    <location>
        <begin position="289"/>
        <end position="311"/>
    </location>
</feature>
<gene>
    <name evidence="2" type="ORF">PCOR1329_LOCUS65777</name>
</gene>
<protein>
    <submittedName>
        <fullName evidence="2">Uncharacterized protein</fullName>
    </submittedName>
</protein>
<comment type="caution">
    <text evidence="2">The sequence shown here is derived from an EMBL/GenBank/DDBJ whole genome shotgun (WGS) entry which is preliminary data.</text>
</comment>
<dbReference type="EMBL" id="CAUYUJ010018436">
    <property type="protein sequence ID" value="CAK0883594.1"/>
    <property type="molecule type" value="Genomic_DNA"/>
</dbReference>
<feature type="compositionally biased region" description="Basic and acidic residues" evidence="1">
    <location>
        <begin position="894"/>
        <end position="906"/>
    </location>
</feature>
<accession>A0ABN9WBD1</accession>
<sequence>ACETFACDARVESFKQQPPAPPVPLESMPAKWGRIRAGRFEWQHPRLEEKLKVGMIIDQGCRVRVAKWLCGLAGAAAHRNPRWNELKGLYEERWPPYFGKPQRFKCGREGAWMDEAAALYFDRDSDYQEVIPDQAHWRVSSVEEATRATRATMDAPVAENHAAASEEAPARVVAAGSPRADVRGHSSLQRALGRAPDMGGKFFESDFVELPYFGAWRVEEQFDRNYNPMFQVEQECLDQVCQRRISGAVNSNNRMFNRVAPGMFVRYYRKEKSEVRGTSEGLARALAAETARTAGRDGSRRGPRPTMHHGRLSSVMWPIRGGRLTMADLAQLRAASAREVACAEVVEGSGVTAPWAISRAMEGALPGQCMDVAVVDPIQWEEDGAWSGSEMGPPAKMARVNPGGAEEAHPREDAAGVWQCAGSRDMSSFVANQIKKGRCEVSERAVTIGGRGRFADAEQVEVNDDIASSVLEVPPPDVAPPPSEVMRMGWVMKRNIYEKDGGAKPIAILVLGCMDPQRGYRPTSRGDMWVVPELAGAMGVPEGAAAKLEKAARGLVEAAIDWYMTVSEVWAEQGWARVEMDPRAWVLRGKDHGNAMECPVESRDVPQGRPGDPRWLWAWARLGARFDWKEWGRGMFYQTGVHIVQDMDTRFKMDQEGRVRGIEEIYVRPPRKNQEESWTTDAENTQMRAVLGAIGWRSEQTEPVNGADVSWQLSNVPHSSVKSLEDLNKLVDRVRGQAVNGVRIHGQIDRVRACSAAAKTRATVDGELCGLKLVWLEMLGNEGPLGKPKTAVFTPNGKGEKVGIDAMATKGESARDGNGLPWVHRDAQLANGLTRGHEPRQLRLYYNCGARWKLVHDEKLRSARRRGTEGVGPLDSGKGTQEGKVYDAGGQPDQHCEGLVEDKTELETEEGIINERMRNLENFPS</sequence>
<feature type="compositionally biased region" description="Basic residues" evidence="1">
    <location>
        <begin position="301"/>
        <end position="311"/>
    </location>
</feature>
<evidence type="ECO:0000256" key="1">
    <source>
        <dbReference type="SAM" id="MobiDB-lite"/>
    </source>
</evidence>
<evidence type="ECO:0000313" key="2">
    <source>
        <dbReference type="EMBL" id="CAK0883594.1"/>
    </source>
</evidence>